<dbReference type="Proteomes" id="UP000610846">
    <property type="component" value="Unassembled WGS sequence"/>
</dbReference>
<reference evidence="2" key="1">
    <citation type="journal article" date="2018" name="Curr. Microbiol.">
        <title>Cellulosimicrobium arenosum sp. nov., Isolated from Marine Sediment Sand.</title>
        <authorList>
            <person name="Oh M."/>
            <person name="Kim J.H."/>
            <person name="Yoon J.H."/>
            <person name="Schumann P."/>
            <person name="Kim W."/>
        </authorList>
    </citation>
    <scope>NUCLEOTIDE SEQUENCE</scope>
    <source>
        <strain evidence="2">KCTC 49039</strain>
    </source>
</reference>
<keyword evidence="1" id="KW-1133">Transmembrane helix</keyword>
<protein>
    <submittedName>
        <fullName evidence="2">Uncharacterized protein</fullName>
    </submittedName>
</protein>
<name>A0A927G5T2_9MICO</name>
<evidence type="ECO:0000313" key="2">
    <source>
        <dbReference type="EMBL" id="MBD8077534.1"/>
    </source>
</evidence>
<reference evidence="2" key="2">
    <citation type="submission" date="2020-09" db="EMBL/GenBank/DDBJ databases">
        <authorList>
            <person name="Yu Y."/>
        </authorList>
    </citation>
    <scope>NUCLEOTIDE SEQUENCE</scope>
    <source>
        <strain evidence="2">KCTC 49039</strain>
    </source>
</reference>
<dbReference type="RefSeq" id="WP_191827127.1">
    <property type="nucleotide sequence ID" value="NZ_JACYHB010000001.1"/>
</dbReference>
<proteinExistence type="predicted"/>
<evidence type="ECO:0000256" key="1">
    <source>
        <dbReference type="SAM" id="Phobius"/>
    </source>
</evidence>
<comment type="caution">
    <text evidence="2">The sequence shown here is derived from an EMBL/GenBank/DDBJ whole genome shotgun (WGS) entry which is preliminary data.</text>
</comment>
<gene>
    <name evidence="2" type="ORF">IF651_00465</name>
</gene>
<keyword evidence="1" id="KW-0812">Transmembrane</keyword>
<keyword evidence="3" id="KW-1185">Reference proteome</keyword>
<dbReference type="EMBL" id="JACYHB010000001">
    <property type="protein sequence ID" value="MBD8077534.1"/>
    <property type="molecule type" value="Genomic_DNA"/>
</dbReference>
<accession>A0A927G5T2</accession>
<sequence>MSATSRRVPRRALLRYALIALAVMTVVLANVVLQRAGAMGETDQDTASPSATAASG</sequence>
<evidence type="ECO:0000313" key="3">
    <source>
        <dbReference type="Proteomes" id="UP000610846"/>
    </source>
</evidence>
<dbReference type="AlphaFoldDB" id="A0A927G5T2"/>
<feature type="transmembrane region" description="Helical" evidence="1">
    <location>
        <begin position="12"/>
        <end position="33"/>
    </location>
</feature>
<organism evidence="2 3">
    <name type="scientific">Cellulosimicrobium arenosum</name>
    <dbReference type="NCBI Taxonomy" id="2708133"/>
    <lineage>
        <taxon>Bacteria</taxon>
        <taxon>Bacillati</taxon>
        <taxon>Actinomycetota</taxon>
        <taxon>Actinomycetes</taxon>
        <taxon>Micrococcales</taxon>
        <taxon>Promicromonosporaceae</taxon>
        <taxon>Cellulosimicrobium</taxon>
    </lineage>
</organism>
<keyword evidence="1" id="KW-0472">Membrane</keyword>